<evidence type="ECO:0000313" key="7">
    <source>
        <dbReference type="EMBL" id="RLZ11902.1"/>
    </source>
</evidence>
<accession>A0A3L9MGG0</accession>
<keyword evidence="5 6" id="KW-0472">Membrane</keyword>
<comment type="subcellular location">
    <subcellularLocation>
        <location evidence="1">Cell membrane</location>
        <topology evidence="1">Multi-pass membrane protein</topology>
    </subcellularLocation>
</comment>
<feature type="transmembrane region" description="Helical" evidence="6">
    <location>
        <begin position="54"/>
        <end position="76"/>
    </location>
</feature>
<dbReference type="Pfam" id="PF03739">
    <property type="entry name" value="LptF_LptG"/>
    <property type="match status" value="1"/>
</dbReference>
<dbReference type="RefSeq" id="WP_121933711.1">
    <property type="nucleotide sequence ID" value="NZ_RDOJ01000003.1"/>
</dbReference>
<dbReference type="PANTHER" id="PTHR33529">
    <property type="entry name" value="SLR0882 PROTEIN-RELATED"/>
    <property type="match status" value="1"/>
</dbReference>
<dbReference type="PANTHER" id="PTHR33529:SF6">
    <property type="entry name" value="YJGP_YJGQ FAMILY PERMEASE"/>
    <property type="match status" value="1"/>
</dbReference>
<evidence type="ECO:0000256" key="4">
    <source>
        <dbReference type="ARBA" id="ARBA00022989"/>
    </source>
</evidence>
<sequence length="488" mass="56016">MFKKLDGYILKTFLGPFFFIFSILFFIFIVQFAWQEMEKFIGKGLEWYTIVELLLYLGINVIQLVLPLTILLGSIMTFGGFGERYELAAMKASGISLVRIIAPIFGLVLLMSVGLYFFGDRVMPLSQRKAKNLAFSILQTKPTMQIKEGVFNESIPNFQLKINKVTGENSEFLEDIFVHQNAGFGENTMTILAKNGILKADKEDNRYLKLELFNGIAYTDNIQGKNILERQRQENQTTKFDTLNYYFDISELIEKNGENNQVGDHFKFLNGGDLSKMIDTLTTSYTELYKTEQQKAFDNTYFYSKEFQKVDSANLAPVVEIDQFNPQDQDRIYLQAIQNVQRDKENSGYLVEQLKQNDKYYSKVNLHYYRNLSYAVTCIIFFLIGAPLGSIVKKGGIGMPVIISIIIFVVYFVINFTAENMAKNGKIVPFVAAWIANFIALPFAIVFCIKANNDSGLFDSSKYIDPIINFANKFRKKKQITEEHSRYQ</sequence>
<comment type="caution">
    <text evidence="7">The sequence shown here is derived from an EMBL/GenBank/DDBJ whole genome shotgun (WGS) entry which is preliminary data.</text>
</comment>
<feature type="transmembrane region" description="Helical" evidence="6">
    <location>
        <begin position="430"/>
        <end position="449"/>
    </location>
</feature>
<dbReference type="OrthoDB" id="1096108at2"/>
<dbReference type="Proteomes" id="UP000275348">
    <property type="component" value="Unassembled WGS sequence"/>
</dbReference>
<feature type="transmembrane region" description="Helical" evidence="6">
    <location>
        <begin position="372"/>
        <end position="392"/>
    </location>
</feature>
<evidence type="ECO:0000256" key="6">
    <source>
        <dbReference type="SAM" id="Phobius"/>
    </source>
</evidence>
<dbReference type="EMBL" id="RDOJ01000003">
    <property type="protein sequence ID" value="RLZ11902.1"/>
    <property type="molecule type" value="Genomic_DNA"/>
</dbReference>
<evidence type="ECO:0000256" key="1">
    <source>
        <dbReference type="ARBA" id="ARBA00004651"/>
    </source>
</evidence>
<dbReference type="AlphaFoldDB" id="A0A3L9MGG0"/>
<dbReference type="GO" id="GO:0015920">
    <property type="term" value="P:lipopolysaccharide transport"/>
    <property type="evidence" value="ECO:0007669"/>
    <property type="project" value="TreeGrafter"/>
</dbReference>
<feature type="transmembrane region" description="Helical" evidence="6">
    <location>
        <begin position="399"/>
        <end position="418"/>
    </location>
</feature>
<gene>
    <name evidence="7" type="ORF">EAH69_02975</name>
</gene>
<keyword evidence="8" id="KW-1185">Reference proteome</keyword>
<keyword evidence="4 6" id="KW-1133">Transmembrane helix</keyword>
<proteinExistence type="predicted"/>
<feature type="transmembrane region" description="Helical" evidence="6">
    <location>
        <begin position="97"/>
        <end position="119"/>
    </location>
</feature>
<dbReference type="InterPro" id="IPR005495">
    <property type="entry name" value="LptG/LptF_permease"/>
</dbReference>
<reference evidence="7 8" key="1">
    <citation type="submission" date="2018-10" db="EMBL/GenBank/DDBJ databases">
        <authorList>
            <person name="Chen X."/>
        </authorList>
    </citation>
    <scope>NUCLEOTIDE SEQUENCE [LARGE SCALE GENOMIC DNA]</scope>
    <source>
        <strain evidence="7 8">YIM 102668</strain>
    </source>
</reference>
<evidence type="ECO:0000313" key="8">
    <source>
        <dbReference type="Proteomes" id="UP000275348"/>
    </source>
</evidence>
<organism evidence="7 8">
    <name type="scientific">Faecalibacter macacae</name>
    <dbReference type="NCBI Taxonomy" id="1859289"/>
    <lineage>
        <taxon>Bacteria</taxon>
        <taxon>Pseudomonadati</taxon>
        <taxon>Bacteroidota</taxon>
        <taxon>Flavobacteriia</taxon>
        <taxon>Flavobacteriales</taxon>
        <taxon>Weeksellaceae</taxon>
        <taxon>Faecalibacter</taxon>
    </lineage>
</organism>
<evidence type="ECO:0000256" key="5">
    <source>
        <dbReference type="ARBA" id="ARBA00023136"/>
    </source>
</evidence>
<name>A0A3L9MGG0_9FLAO</name>
<feature type="transmembrane region" description="Helical" evidence="6">
    <location>
        <begin position="12"/>
        <end position="34"/>
    </location>
</feature>
<keyword evidence="2" id="KW-1003">Cell membrane</keyword>
<evidence type="ECO:0000256" key="3">
    <source>
        <dbReference type="ARBA" id="ARBA00022692"/>
    </source>
</evidence>
<keyword evidence="3 6" id="KW-0812">Transmembrane</keyword>
<evidence type="ECO:0000256" key="2">
    <source>
        <dbReference type="ARBA" id="ARBA00022475"/>
    </source>
</evidence>
<dbReference type="GO" id="GO:0043190">
    <property type="term" value="C:ATP-binding cassette (ABC) transporter complex"/>
    <property type="evidence" value="ECO:0007669"/>
    <property type="project" value="TreeGrafter"/>
</dbReference>
<protein>
    <submittedName>
        <fullName evidence="7">YjgP/YjgQ family permease</fullName>
    </submittedName>
</protein>